<dbReference type="Pfam" id="PF00561">
    <property type="entry name" value="Abhydrolase_1"/>
    <property type="match status" value="1"/>
</dbReference>
<accession>A0A8J6XK57</accession>
<dbReference type="InterPro" id="IPR029058">
    <property type="entry name" value="AB_hydrolase_fold"/>
</dbReference>
<dbReference type="PANTHER" id="PTHR43689:SF8">
    <property type="entry name" value="ALPHA_BETA-HYDROLASES SUPERFAMILY PROTEIN"/>
    <property type="match status" value="1"/>
</dbReference>
<comment type="caution">
    <text evidence="2">The sequence shown here is derived from an EMBL/GenBank/DDBJ whole genome shotgun (WGS) entry which is preliminary data.</text>
</comment>
<feature type="domain" description="AB hydrolase-1" evidence="1">
    <location>
        <begin position="37"/>
        <end position="289"/>
    </location>
</feature>
<dbReference type="Gene3D" id="3.40.50.1820">
    <property type="entry name" value="alpha/beta hydrolase"/>
    <property type="match status" value="1"/>
</dbReference>
<reference evidence="2" key="1">
    <citation type="submission" date="2020-09" db="EMBL/GenBank/DDBJ databases">
        <title>Iningainema tapete sp. nov. (Scytonemataceae, Cyanobacteria) from greenhouses in central Florida (USA) produces two types of nodularin with biosynthetic potential for microcystin-LR and anabaenopeptins.</title>
        <authorList>
            <person name="Berthold D.E."/>
            <person name="Lefler F.W."/>
            <person name="Huang I.-S."/>
            <person name="Abdulla H."/>
            <person name="Zimba P.V."/>
            <person name="Laughinghouse H.D. IV."/>
        </authorList>
    </citation>
    <scope>NUCLEOTIDE SEQUENCE</scope>
    <source>
        <strain evidence="2">BLCCT55</strain>
    </source>
</reference>
<keyword evidence="3" id="KW-1185">Reference proteome</keyword>
<name>A0A8J6XK57_9CYAN</name>
<dbReference type="InterPro" id="IPR000073">
    <property type="entry name" value="AB_hydrolase_1"/>
</dbReference>
<dbReference type="PRINTS" id="PR00111">
    <property type="entry name" value="ABHYDROLASE"/>
</dbReference>
<gene>
    <name evidence="2" type="ORF">ICL16_07160</name>
</gene>
<organism evidence="2 3">
    <name type="scientific">Iningainema tapete BLCC-T55</name>
    <dbReference type="NCBI Taxonomy" id="2748662"/>
    <lineage>
        <taxon>Bacteria</taxon>
        <taxon>Bacillati</taxon>
        <taxon>Cyanobacteriota</taxon>
        <taxon>Cyanophyceae</taxon>
        <taxon>Nostocales</taxon>
        <taxon>Scytonemataceae</taxon>
        <taxon>Iningainema tapete</taxon>
    </lineage>
</organism>
<sequence>MKDWWQSQFPQGRQSLIITDANGYPVRIAYGEKGTGKPLFFFHGAGSWSYNWRYSIPPLSKYFRVICFDAKGYGFSEKPLSRREQNGHLVIESERIIRTLCDEPVVIVAESLGGLVALALAQEYPELIARLVVVNVPIFAQRLPHWAMWLLSQIPLEIVQTVDALRVTQMFAPVVREMMAIERRGVLFDPSTLTEEDVYWMTYPLIEFPGTLAKISEELQIAIKQIEQLQSNKPTLLGKIQNNLHAIKCPTLILWGEHDSWFPASDGVKLHQLIPKAKLKILPNCCHDASSGANEAVNKAIIEFLRDTDFLS</sequence>
<evidence type="ECO:0000313" key="2">
    <source>
        <dbReference type="EMBL" id="MBD2771877.1"/>
    </source>
</evidence>
<protein>
    <submittedName>
        <fullName evidence="2">Alpha/beta hydrolase</fullName>
    </submittedName>
</protein>
<dbReference type="GO" id="GO:0016787">
    <property type="term" value="F:hydrolase activity"/>
    <property type="evidence" value="ECO:0007669"/>
    <property type="project" value="UniProtKB-KW"/>
</dbReference>
<evidence type="ECO:0000313" key="3">
    <source>
        <dbReference type="Proteomes" id="UP000629098"/>
    </source>
</evidence>
<dbReference type="Proteomes" id="UP000629098">
    <property type="component" value="Unassembled WGS sequence"/>
</dbReference>
<dbReference type="PANTHER" id="PTHR43689">
    <property type="entry name" value="HYDROLASE"/>
    <property type="match status" value="1"/>
</dbReference>
<dbReference type="AlphaFoldDB" id="A0A8J6XK57"/>
<dbReference type="EMBL" id="JACXAE010000029">
    <property type="protein sequence ID" value="MBD2771877.1"/>
    <property type="molecule type" value="Genomic_DNA"/>
</dbReference>
<dbReference type="RefSeq" id="WP_190826166.1">
    <property type="nucleotide sequence ID" value="NZ_CAWPPI010000029.1"/>
</dbReference>
<dbReference type="SUPFAM" id="SSF53474">
    <property type="entry name" value="alpha/beta-Hydrolases"/>
    <property type="match status" value="1"/>
</dbReference>
<proteinExistence type="predicted"/>
<evidence type="ECO:0000259" key="1">
    <source>
        <dbReference type="Pfam" id="PF00561"/>
    </source>
</evidence>
<keyword evidence="2" id="KW-0378">Hydrolase</keyword>